<dbReference type="PANTHER" id="PTHR46211">
    <property type="entry name" value="GLYCEROPHOSPHORYL DIESTER PHOSPHODIESTERASE"/>
    <property type="match status" value="1"/>
</dbReference>
<evidence type="ECO:0000313" key="2">
    <source>
        <dbReference type="EMBL" id="PZP88919.1"/>
    </source>
</evidence>
<dbReference type="PROSITE" id="PS51704">
    <property type="entry name" value="GP_PDE"/>
    <property type="match status" value="1"/>
</dbReference>
<dbReference type="GO" id="GO:0008081">
    <property type="term" value="F:phosphoric diester hydrolase activity"/>
    <property type="evidence" value="ECO:0007669"/>
    <property type="project" value="InterPro"/>
</dbReference>
<dbReference type="InterPro" id="IPR017946">
    <property type="entry name" value="PLC-like_Pdiesterase_TIM-brl"/>
</dbReference>
<dbReference type="Gene3D" id="3.20.20.190">
    <property type="entry name" value="Phosphatidylinositol (PI) phosphodiesterase"/>
    <property type="match status" value="1"/>
</dbReference>
<protein>
    <submittedName>
        <fullName evidence="2">Glycerophosphodiester phosphodiesterase</fullName>
    </submittedName>
</protein>
<feature type="domain" description="GP-PDE" evidence="1">
    <location>
        <begin position="64"/>
        <end position="351"/>
    </location>
</feature>
<name>A0A2W5KHI0_9ACTN</name>
<accession>A0A2W5KHI0</accession>
<evidence type="ECO:0000313" key="3">
    <source>
        <dbReference type="Proteomes" id="UP000248606"/>
    </source>
</evidence>
<dbReference type="AlphaFoldDB" id="A0A2W5KHI0"/>
<reference evidence="2 3" key="1">
    <citation type="submission" date="2017-08" db="EMBL/GenBank/DDBJ databases">
        <title>Infants hospitalized years apart are colonized by the same room-sourced microbial strains.</title>
        <authorList>
            <person name="Brooks B."/>
            <person name="Olm M.R."/>
            <person name="Firek B.A."/>
            <person name="Baker R."/>
            <person name="Thomas B.C."/>
            <person name="Morowitz M.J."/>
            <person name="Banfield J.F."/>
        </authorList>
    </citation>
    <scope>NUCLEOTIDE SEQUENCE [LARGE SCALE GENOMIC DNA]</scope>
    <source>
        <strain evidence="2">S2_006_000_R1_57</strain>
    </source>
</reference>
<dbReference type="PROSITE" id="PS50007">
    <property type="entry name" value="PIPLC_X_DOMAIN"/>
    <property type="match status" value="1"/>
</dbReference>
<dbReference type="GO" id="GO:0006629">
    <property type="term" value="P:lipid metabolic process"/>
    <property type="evidence" value="ECO:0007669"/>
    <property type="project" value="InterPro"/>
</dbReference>
<comment type="caution">
    <text evidence="2">The sequence shown here is derived from an EMBL/GenBank/DDBJ whole genome shotgun (WGS) entry which is preliminary data.</text>
</comment>
<evidence type="ECO:0000259" key="1">
    <source>
        <dbReference type="PROSITE" id="PS51704"/>
    </source>
</evidence>
<dbReference type="InterPro" id="IPR030395">
    <property type="entry name" value="GP_PDE_dom"/>
</dbReference>
<organism evidence="2 3">
    <name type="scientific">Lawsonella clevelandensis</name>
    <dbReference type="NCBI Taxonomy" id="1528099"/>
    <lineage>
        <taxon>Bacteria</taxon>
        <taxon>Bacillati</taxon>
        <taxon>Actinomycetota</taxon>
        <taxon>Actinomycetes</taxon>
        <taxon>Mycobacteriales</taxon>
        <taxon>Lawsonellaceae</taxon>
        <taxon>Lawsonella</taxon>
    </lineage>
</organism>
<proteinExistence type="predicted"/>
<dbReference type="SUPFAM" id="SSF51695">
    <property type="entry name" value="PLC-like phosphodiesterases"/>
    <property type="match status" value="1"/>
</dbReference>
<gene>
    <name evidence="2" type="ORF">DI579_04820</name>
</gene>
<dbReference type="EMBL" id="QFOZ01000005">
    <property type="protein sequence ID" value="PZP88919.1"/>
    <property type="molecule type" value="Genomic_DNA"/>
</dbReference>
<dbReference type="Pfam" id="PF03009">
    <property type="entry name" value="GDPD"/>
    <property type="match status" value="1"/>
</dbReference>
<dbReference type="Proteomes" id="UP000248606">
    <property type="component" value="Unassembled WGS sequence"/>
</dbReference>
<dbReference type="PANTHER" id="PTHR46211:SF14">
    <property type="entry name" value="GLYCEROPHOSPHODIESTER PHOSPHODIESTERASE"/>
    <property type="match status" value="1"/>
</dbReference>
<sequence length="357" mass="39828">MPPGLSKLLRDSVERVRKSAEGTQREYSMKKLVSAVLCAATMVAALAVPAEAAPNPASNLPHGFDLQAHRGGMAEYTESSLAAYAHALKVGVTTLEMDIYLSKDGKPMIWHDLVIKPQKCRDTAPAFPHDPAYPYVGKTIASLTFQQLRTVRCDKFQRHYKDTLHRVPNATIYTLDELFDMVRKTATYPVHFNIETKTVPVKDSDDKAYRTMKSIVDTSRKHGFLNRIMLQSFDWRTLEMVRKYSPSVPTVMLYSRAHWVSFTPMSGPVDYLRVGGDIIKAAQQLGAQVLSPDYGSEHNLYADATLCARAHAAGLKVVPYTVDSEEAMRNLITAGVDGFITNYPTRGKQIAHSMQKM</sequence>